<feature type="compositionally biased region" description="Basic and acidic residues" evidence="1">
    <location>
        <begin position="127"/>
        <end position="140"/>
    </location>
</feature>
<evidence type="ECO:0000259" key="2">
    <source>
        <dbReference type="PROSITE" id="PS50829"/>
    </source>
</evidence>
<proteinExistence type="predicted"/>
<dbReference type="InterPro" id="IPR035445">
    <property type="entry name" value="GYF-like_dom_sf"/>
</dbReference>
<feature type="compositionally biased region" description="Polar residues" evidence="1">
    <location>
        <begin position="1424"/>
        <end position="1433"/>
    </location>
</feature>
<dbReference type="Gene3D" id="3.30.1490.40">
    <property type="match status" value="1"/>
</dbReference>
<feature type="compositionally biased region" description="Basic and acidic residues" evidence="1">
    <location>
        <begin position="147"/>
        <end position="198"/>
    </location>
</feature>
<dbReference type="Proteomes" id="UP000187406">
    <property type="component" value="Unassembled WGS sequence"/>
</dbReference>
<feature type="region of interest" description="Disordered" evidence="1">
    <location>
        <begin position="247"/>
        <end position="268"/>
    </location>
</feature>
<dbReference type="PROSITE" id="PS50829">
    <property type="entry name" value="GYF"/>
    <property type="match status" value="1"/>
</dbReference>
<dbReference type="OrthoDB" id="6415790at2759"/>
<dbReference type="FunCoup" id="A0A1Q3BTQ2">
    <property type="interactions" value="2322"/>
</dbReference>
<evidence type="ECO:0000313" key="4">
    <source>
        <dbReference type="Proteomes" id="UP000187406"/>
    </source>
</evidence>
<dbReference type="PANTHER" id="PTHR46992">
    <property type="entry name" value="GYF DOMAIN-CONTAINING PROTEIN"/>
    <property type="match status" value="1"/>
</dbReference>
<dbReference type="SUPFAM" id="SSF55277">
    <property type="entry name" value="GYF domain"/>
    <property type="match status" value="1"/>
</dbReference>
<feature type="compositionally biased region" description="Basic and acidic residues" evidence="1">
    <location>
        <begin position="81"/>
        <end position="117"/>
    </location>
</feature>
<evidence type="ECO:0000313" key="3">
    <source>
        <dbReference type="EMBL" id="GAV71324.1"/>
    </source>
</evidence>
<dbReference type="EMBL" id="BDDD01000909">
    <property type="protein sequence ID" value="GAV71324.1"/>
    <property type="molecule type" value="Genomic_DNA"/>
</dbReference>
<dbReference type="SMART" id="SM00444">
    <property type="entry name" value="GYF"/>
    <property type="match status" value="1"/>
</dbReference>
<name>A0A1Q3BTQ2_CEPFO</name>
<feature type="region of interest" description="Disordered" evidence="1">
    <location>
        <begin position="1"/>
        <end position="233"/>
    </location>
</feature>
<accession>A0A1Q3BTQ2</accession>
<dbReference type="PANTHER" id="PTHR46992:SF4">
    <property type="entry name" value="GYF DOMAIN-CONTAINING PROTEIN"/>
    <property type="match status" value="1"/>
</dbReference>
<protein>
    <submittedName>
        <fullName evidence="3">GYF domain-containing protein</fullName>
    </submittedName>
</protein>
<comment type="caution">
    <text evidence="3">The sequence shown here is derived from an EMBL/GenBank/DDBJ whole genome shotgun (WGS) entry which is preliminary data.</text>
</comment>
<organism evidence="3 4">
    <name type="scientific">Cephalotus follicularis</name>
    <name type="common">Albany pitcher plant</name>
    <dbReference type="NCBI Taxonomy" id="3775"/>
    <lineage>
        <taxon>Eukaryota</taxon>
        <taxon>Viridiplantae</taxon>
        <taxon>Streptophyta</taxon>
        <taxon>Embryophyta</taxon>
        <taxon>Tracheophyta</taxon>
        <taxon>Spermatophyta</taxon>
        <taxon>Magnoliopsida</taxon>
        <taxon>eudicotyledons</taxon>
        <taxon>Gunneridae</taxon>
        <taxon>Pentapetalae</taxon>
        <taxon>rosids</taxon>
        <taxon>fabids</taxon>
        <taxon>Oxalidales</taxon>
        <taxon>Cephalotaceae</taxon>
        <taxon>Cephalotus</taxon>
    </lineage>
</organism>
<evidence type="ECO:0000256" key="1">
    <source>
        <dbReference type="SAM" id="MobiDB-lite"/>
    </source>
</evidence>
<feature type="domain" description="GYF" evidence="2">
    <location>
        <begin position="544"/>
        <end position="595"/>
    </location>
</feature>
<feature type="region of interest" description="Disordered" evidence="1">
    <location>
        <begin position="1560"/>
        <end position="1584"/>
    </location>
</feature>
<dbReference type="InParanoid" id="A0A1Q3BTQ2"/>
<keyword evidence="4" id="KW-1185">Reference proteome</keyword>
<sequence length="1608" mass="178152">MAQGKLDLPDDLVSSKPSDHSWTSKADASGGNLEFDDSKDQAASDSSIPLSPQWLYAKPSETKMDSRVPPSASLGNATDPSQKEGWRLDGTEDKKDWRRIATESESSRRWREEERETGLLGGRRDRRKPERSISMRETTDGRTLPSSDRRHDGNVRGAGHEARRDSKWSSRWGPEDKEKESRSERRTEVEKEKEDAHNDNQSILGSNRSASERETESRDKWRPRHRMEAYSSSSASYRAAPGFGIERGRAEGSNPGFTVGRGRSNANGRYSSGGPIGSTISHKTANVPGKPSVLVETFRYPRGKLLDIYRRQKLDPSFAANAIPAEMEESPFTTQVGWVEPLAFVAPGDEEEAILNDIWKGKLTNSGVVYNSFRQGRSTEDVSGIQSMEFTDGKQGILPSILSEDTVDAFGEATNADAYEADDNGKEFNHEDECKVFAKIPGLESDESYPTISLGNGVCGVLGMGASYHNKGDNWEMGDSVLIKHGQCDDLEHASSFDNSSKLHDDTNSLNILTSSDQNKSISVQHMGNCSVPEDHRKGTLPEELSLYYIDPNGEIQGPFIGADIILWFEEGYFGTDLLVRLADAPEGTTFQELGVLMPHLIVGDRNGEINNLNSKIEPSGALGGNLEPSLLTSAPVLEIDSSMVNKLCQPSEFSLSAQQVQSGMSEHKAPLQLPCSESQSFHDFVAQDEEIVFPGRPNCTDYPKPCGSIHDPFKDSISHPSLPNELLESRMPNQSDKKLHPFGLLWSELEGTTTRHTQSSNIPSSMGRAAHFSSIADPALATESFPDFYRKSTLSDHLYQDVSTARLTSHMDQESNHFDLAEQLMSRQFQQQQLQQQNMLPPHARMNESVLEHVAGQNLIRQQLANHPSPDLEHLLSLHLQQQQQQQQQRQLQLQHHHQLQQQQLFQQQQKLLQERQQSQVRQALLEQLLHGQIPDPGLGQPRVDPIRANNVYDQALLEQHILHELQQRSPHPSRHFVPSLEQQLMHSKFGQLPQQEHQRDLFELISRQHGQMQSLENLHQEQLQARQQSMGLRQRTNLEEERHIDSVWHADQTDQYLRTHPGAHRGHSSGFSPLDFYQQQQRPLIDEQLGHLERNMSIQERLRQGLFEPGSVPFDHSISLPAGATGMNLDVVNTMARGHDLDMQELSTHMQAAGQLGTFSSGIHPNNPHHPLTPNQFQTSHLDANEGHWSESNGQLPNDWMESRIQKLRINAERLKRESDQLKRESVTSEGTSLWMSDGANDDKSRQLLMELLRQKSGHHPIESLNRNDGAYFESGATSGLYSASSSSDRRTSVIPEREASLNSTFVVGSSGASTCVSTQVVLSDEQVCGFGSNQNLSFRSESKAFPDRGPFLSGIGESSQDSDVIGLSTLTKELSEVEGSKLGSKSESMLKGSIFEVQDGMAGQAELAAIDRGEIHINALSRNSSPSSATGGHRGLYSEKDGPSNSLAENIACNRVHIPSKGKDSILLRRPPVSRTPASQEGLSEIVSDAAVTGKVSLGGVEGGSQSSDIMASGKKDMRFRRTSSCSDADVSEASFIDMLKSNSKKSTMQEVNTIAGVSESSDVTQGSRSGRKKGKKGRQIDPALLGFKVTSNRIMMGEIQRLDD</sequence>
<feature type="compositionally biased region" description="Polar residues" evidence="1">
    <location>
        <begin position="199"/>
        <end position="209"/>
    </location>
</feature>
<reference evidence="4" key="1">
    <citation type="submission" date="2016-04" db="EMBL/GenBank/DDBJ databases">
        <title>Cephalotus genome sequencing.</title>
        <authorList>
            <person name="Fukushima K."/>
            <person name="Hasebe M."/>
            <person name="Fang X."/>
        </authorList>
    </citation>
    <scope>NUCLEOTIDE SEQUENCE [LARGE SCALE GENOMIC DNA]</scope>
    <source>
        <strain evidence="4">cv. St1</strain>
    </source>
</reference>
<dbReference type="CDD" id="cd00072">
    <property type="entry name" value="GYF"/>
    <property type="match status" value="1"/>
</dbReference>
<dbReference type="STRING" id="3775.A0A1Q3BTQ2"/>
<feature type="region of interest" description="Disordered" evidence="1">
    <location>
        <begin position="1223"/>
        <end position="1242"/>
    </location>
</feature>
<feature type="compositionally biased region" description="Basic and acidic residues" evidence="1">
    <location>
        <begin position="210"/>
        <end position="220"/>
    </location>
</feature>
<dbReference type="Pfam" id="PF02213">
    <property type="entry name" value="GYF"/>
    <property type="match status" value="1"/>
</dbReference>
<dbReference type="InterPro" id="IPR003169">
    <property type="entry name" value="GYF"/>
</dbReference>
<feature type="region of interest" description="Disordered" evidence="1">
    <location>
        <begin position="1424"/>
        <end position="1447"/>
    </location>
</feature>
<gene>
    <name evidence="3" type="ORF">CFOL_v3_14818</name>
</gene>